<feature type="signal peptide" evidence="1">
    <location>
        <begin position="1"/>
        <end position="18"/>
    </location>
</feature>
<proteinExistence type="predicted"/>
<evidence type="ECO:0000256" key="1">
    <source>
        <dbReference type="SAM" id="SignalP"/>
    </source>
</evidence>
<dbReference type="Gene3D" id="3.30.565.40">
    <property type="entry name" value="Fervidobacterium nodosum Rt17-B1 like"/>
    <property type="match status" value="1"/>
</dbReference>
<evidence type="ECO:0000313" key="4">
    <source>
        <dbReference type="Proteomes" id="UP000566813"/>
    </source>
</evidence>
<dbReference type="RefSeq" id="WP_185662221.1">
    <property type="nucleotide sequence ID" value="NZ_JACLAW010000001.1"/>
</dbReference>
<evidence type="ECO:0000259" key="2">
    <source>
        <dbReference type="Pfam" id="PF13739"/>
    </source>
</evidence>
<feature type="domain" description="Deacetylase PdaC" evidence="2">
    <location>
        <begin position="26"/>
        <end position="117"/>
    </location>
</feature>
<dbReference type="Pfam" id="PF13739">
    <property type="entry name" value="PdaC"/>
    <property type="match status" value="1"/>
</dbReference>
<organism evidence="3 4">
    <name type="scientific">Novosphingobium flavum</name>
    <dbReference type="NCBI Taxonomy" id="1778672"/>
    <lineage>
        <taxon>Bacteria</taxon>
        <taxon>Pseudomonadati</taxon>
        <taxon>Pseudomonadota</taxon>
        <taxon>Alphaproteobacteria</taxon>
        <taxon>Sphingomonadales</taxon>
        <taxon>Sphingomonadaceae</taxon>
        <taxon>Novosphingobium</taxon>
    </lineage>
</organism>
<dbReference type="Proteomes" id="UP000566813">
    <property type="component" value="Unassembled WGS sequence"/>
</dbReference>
<gene>
    <name evidence="3" type="ORF">H7F51_00355</name>
</gene>
<feature type="chain" id="PRO_5030742456" evidence="1">
    <location>
        <begin position="19"/>
        <end position="242"/>
    </location>
</feature>
<sequence length="242" mass="25983">MLRFAAILFAVTAPAALAAPPARAVKEDNALYSFSYTYPAAAGTIPGLRASLDADLATRLAKLQKDARTDAAEAKAGGFPYRKYDWTQSWLVVSNLPGWLSLSATYYSYTGGAHGMTWAGSMLWDRRAARARSPLDLFVSRVALAKAIRAPFCDELDRQRAKKRGHAVTRTAADDFDACIDPTAQTVILGSRGGQGFDRLGILVAPYSAGPYAEGTYEVTVPVTPAVLAAVKPAFRASFDVR</sequence>
<comment type="caution">
    <text evidence="3">The sequence shown here is derived from an EMBL/GenBank/DDBJ whole genome shotgun (WGS) entry which is preliminary data.</text>
</comment>
<protein>
    <submittedName>
        <fullName evidence="3">DUF3298 and DUF4163 domain-containing protein</fullName>
    </submittedName>
</protein>
<reference evidence="3 4" key="1">
    <citation type="submission" date="2020-08" db="EMBL/GenBank/DDBJ databases">
        <title>The genome sequence of type strain Novosphingobium flavum NBRC 111647.</title>
        <authorList>
            <person name="Liu Y."/>
        </authorList>
    </citation>
    <scope>NUCLEOTIDE SEQUENCE [LARGE SCALE GENOMIC DNA]</scope>
    <source>
        <strain evidence="3 4">NBRC 111647</strain>
    </source>
</reference>
<dbReference type="AlphaFoldDB" id="A0A7X1KK99"/>
<keyword evidence="1" id="KW-0732">Signal</keyword>
<dbReference type="InterPro" id="IPR025303">
    <property type="entry name" value="PdaC"/>
</dbReference>
<dbReference type="EMBL" id="JACLAW010000001">
    <property type="protein sequence ID" value="MBC2663960.1"/>
    <property type="molecule type" value="Genomic_DNA"/>
</dbReference>
<accession>A0A7X1KK99</accession>
<name>A0A7X1KK99_9SPHN</name>
<keyword evidence="4" id="KW-1185">Reference proteome</keyword>
<evidence type="ECO:0000313" key="3">
    <source>
        <dbReference type="EMBL" id="MBC2663960.1"/>
    </source>
</evidence>